<dbReference type="eggNOG" id="KOG3572">
    <property type="taxonomic scope" value="Eukaryota"/>
</dbReference>
<dbReference type="FunCoup" id="K0KNN0">
    <property type="interactions" value="700"/>
</dbReference>
<dbReference type="CDD" id="cd04449">
    <property type="entry name" value="DEP_DEPDC5-like"/>
    <property type="match status" value="1"/>
</dbReference>
<dbReference type="PANTHER" id="PTHR13179">
    <property type="entry name" value="DEP DOMAIN CONTAINING PROTEIN 5"/>
    <property type="match status" value="1"/>
</dbReference>
<organism evidence="7 8">
    <name type="scientific">Wickerhamomyces ciferrii (strain ATCC 14091 / BCRC 22168 / CBS 111 / JCM 3599 / NBRC 0793 / NRRL Y-1031 F-60-10)</name>
    <name type="common">Yeast</name>
    <name type="synonym">Pichia ciferrii</name>
    <dbReference type="NCBI Taxonomy" id="1206466"/>
    <lineage>
        <taxon>Eukaryota</taxon>
        <taxon>Fungi</taxon>
        <taxon>Dikarya</taxon>
        <taxon>Ascomycota</taxon>
        <taxon>Saccharomycotina</taxon>
        <taxon>Saccharomycetes</taxon>
        <taxon>Phaffomycetales</taxon>
        <taxon>Wickerhamomycetaceae</taxon>
        <taxon>Wickerhamomyces</taxon>
    </lineage>
</organism>
<gene>
    <name evidence="7" type="primary">IML1</name>
    <name evidence="7" type="ORF">BN7_4170</name>
</gene>
<evidence type="ECO:0000259" key="6">
    <source>
        <dbReference type="PROSITE" id="PS50186"/>
    </source>
</evidence>
<dbReference type="Pfam" id="PF12257">
    <property type="entry name" value="IML1"/>
    <property type="match status" value="1"/>
</dbReference>
<comment type="subcellular location">
    <subcellularLocation>
        <location evidence="1">Vacuole membrane</location>
        <topology evidence="1">Peripheral membrane protein</topology>
    </subcellularLocation>
</comment>
<dbReference type="SUPFAM" id="SSF46785">
    <property type="entry name" value="Winged helix' DNA-binding domain"/>
    <property type="match status" value="1"/>
</dbReference>
<feature type="compositionally biased region" description="Polar residues" evidence="5">
    <location>
        <begin position="554"/>
        <end position="579"/>
    </location>
</feature>
<dbReference type="EMBL" id="CAIF01000148">
    <property type="protein sequence ID" value="CCH44601.1"/>
    <property type="molecule type" value="Genomic_DNA"/>
</dbReference>
<keyword evidence="8" id="KW-1185">Reference proteome</keyword>
<dbReference type="Gene3D" id="1.10.10.10">
    <property type="entry name" value="Winged helix-like DNA-binding domain superfamily/Winged helix DNA-binding domain"/>
    <property type="match status" value="1"/>
</dbReference>
<dbReference type="InterPro" id="IPR027244">
    <property type="entry name" value="IML1"/>
</dbReference>
<dbReference type="InterPro" id="IPR000591">
    <property type="entry name" value="DEP_dom"/>
</dbReference>
<dbReference type="InterPro" id="IPR045838">
    <property type="entry name" value="DEPDC5_CTD"/>
</dbReference>
<dbReference type="Pfam" id="PF00610">
    <property type="entry name" value="DEP"/>
    <property type="match status" value="1"/>
</dbReference>
<feature type="region of interest" description="Disordered" evidence="5">
    <location>
        <begin position="554"/>
        <end position="651"/>
    </location>
</feature>
<evidence type="ECO:0000256" key="1">
    <source>
        <dbReference type="ARBA" id="ARBA00004148"/>
    </source>
</evidence>
<dbReference type="GO" id="GO:0005096">
    <property type="term" value="F:GTPase activator activity"/>
    <property type="evidence" value="ECO:0007669"/>
    <property type="project" value="InterPro"/>
</dbReference>
<evidence type="ECO:0000256" key="5">
    <source>
        <dbReference type="SAM" id="MobiDB-lite"/>
    </source>
</evidence>
<feature type="domain" description="DEP" evidence="6">
    <location>
        <begin position="1006"/>
        <end position="1081"/>
    </location>
</feature>
<dbReference type="GO" id="GO:0035556">
    <property type="term" value="P:intracellular signal transduction"/>
    <property type="evidence" value="ECO:0007669"/>
    <property type="project" value="InterPro"/>
</dbReference>
<dbReference type="GO" id="GO:0010508">
    <property type="term" value="P:positive regulation of autophagy"/>
    <property type="evidence" value="ECO:0007669"/>
    <property type="project" value="TreeGrafter"/>
</dbReference>
<dbReference type="Proteomes" id="UP000009328">
    <property type="component" value="Unassembled WGS sequence"/>
</dbReference>
<dbReference type="InterPro" id="IPR036388">
    <property type="entry name" value="WH-like_DNA-bd_sf"/>
</dbReference>
<dbReference type="InterPro" id="IPR048255">
    <property type="entry name" value="IML1_N"/>
</dbReference>
<evidence type="ECO:0000313" key="8">
    <source>
        <dbReference type="Proteomes" id="UP000009328"/>
    </source>
</evidence>
<feature type="compositionally biased region" description="Polar residues" evidence="5">
    <location>
        <begin position="588"/>
        <end position="598"/>
    </location>
</feature>
<accession>K0KNN0</accession>
<reference evidence="7 8" key="1">
    <citation type="journal article" date="2012" name="Eukaryot. Cell">
        <title>Draft genome sequence of Wickerhamomyces ciferrii NRRL Y-1031 F-60-10.</title>
        <authorList>
            <person name="Schneider J."/>
            <person name="Andrea H."/>
            <person name="Blom J."/>
            <person name="Jaenicke S."/>
            <person name="Ruckert C."/>
            <person name="Schorsch C."/>
            <person name="Szczepanowski R."/>
            <person name="Farwick M."/>
            <person name="Goesmann A."/>
            <person name="Puhler A."/>
            <person name="Schaffer S."/>
            <person name="Tauch A."/>
            <person name="Kohler T."/>
            <person name="Brinkrolf K."/>
        </authorList>
    </citation>
    <scope>NUCLEOTIDE SEQUENCE [LARGE SCALE GENOMIC DNA]</scope>
    <source>
        <strain evidence="8">ATCC 14091 / BCRC 22168 / CBS 111 / JCM 3599 / NBRC 0793 / NRRL Y-1031 F-60-10</strain>
    </source>
</reference>
<dbReference type="GO" id="GO:1990130">
    <property type="term" value="C:GATOR1 complex"/>
    <property type="evidence" value="ECO:0007669"/>
    <property type="project" value="TreeGrafter"/>
</dbReference>
<evidence type="ECO:0000256" key="4">
    <source>
        <dbReference type="ARBA" id="ARBA00021881"/>
    </source>
</evidence>
<dbReference type="Pfam" id="PF19418">
    <property type="entry name" value="DEPDC5_CTD"/>
    <property type="match status" value="1"/>
</dbReference>
<dbReference type="SMART" id="SM00049">
    <property type="entry name" value="DEP"/>
    <property type="match status" value="1"/>
</dbReference>
<dbReference type="HOGENOM" id="CLU_000935_1_1_1"/>
<dbReference type="GO" id="GO:0005774">
    <property type="term" value="C:vacuolar membrane"/>
    <property type="evidence" value="ECO:0007669"/>
    <property type="project" value="UniProtKB-SubCell"/>
</dbReference>
<comment type="similarity">
    <text evidence="2">Belongs to the IML1 family.</text>
</comment>
<feature type="compositionally biased region" description="Polar residues" evidence="5">
    <location>
        <begin position="613"/>
        <end position="645"/>
    </location>
</feature>
<proteinExistence type="inferred from homology"/>
<dbReference type="STRING" id="1206466.K0KNN0"/>
<dbReference type="InParanoid" id="K0KNN0"/>
<dbReference type="GO" id="GO:1904262">
    <property type="term" value="P:negative regulation of TORC1 signaling"/>
    <property type="evidence" value="ECO:0007669"/>
    <property type="project" value="TreeGrafter"/>
</dbReference>
<sequence length="1402" mass="160943">MHSGELTLRTVKRGGNNVLTIESDNLKHRSSERSNEFRNQRRQSVHTPSIGPSYFDQPVPLAAGFHDTRSSTDAVCIDVQSLPGAKEGDVAELITSGENKKKLLFIVKNMNDEMIRRSKNFQVSILSGTLQNLLDISSRSPVTVKLKDKQQVELDLVELHIRDISLTRGDMWEIASLMVGTCAYKNQRLSFFEGVRCNVNALYNDGKKLFSGYIGDNTKVIFRSESAKLVFLIQITEEMYHFEEDGELMYHKVVNSLFPKIFKKWREEGTHHLITIVFVANVDSSENSWLDLKDGECAKNSRDFYRVVVDQVNIVHWNEIMISLRYEFANFKKYVMEHQLKQDKSSRSRFLPIIKADILNTINLSTTLVIDRFRDPDLRHTTTHFIVISPGNGIYDVEYDDLLETGKRLLNTEISVDIICLAQPALHVTPLFRYRDKYGNLHHCVPGWIDISFWSDRSSRESQWIPKTKIYELQMMGIMENELSAVTVEHLNPVVKSQINSIVDLMDDYDNNIFSADSAQRPELTQNNSMRSLQPKRKDSTLFWKITNASATKSEPITTAEPTFSVSRSAVSSLQQIGKTESRDSSKRSTGGDTSSLFSRPPTPKRIPISRPLSASSNNFRTSSNQAQKSQGLSSSPISETSNTPQKEKITAADTLKTVMWTEIGNPSQSINIHKLKTLSVGKWQDVFPKNVKRRKIKWRSLVSPSELPISTPLFPTVDDFENNFTFQTHSISLSPEHEKFMNSNDLMRDMIHLRLVLGFQICYGSRVDKIENKRQSEGNASLLMKYLPKSNFNGLRIYMSLDEEIHRISCDYNGLVNVQRYNRIHNENMFRDVAKNVLIKTRYQLGFGRYEPDPNVAKPRLNNWNQYDQLLAGYDDDVIKDNKLMNRVKFVLLPTEVPKSTYLTTSHNNDKPEQLSEEETRVEGLRKLISTLHRGTFSPDNNSIRKKSKKEEIFPEINFYTGNLVSFLKDQNIVMDDGSVRQNSVGTQVLTKEIPTNQLIQEIQGSKGIKLIDRRWHWKVHSNCFLGLELVSWLIENFEDINTREEAVEYGNFLLDQGLFAHVEKRHRFLDGHYFYQIIEEFVSKPDSINETLKTRSRGNSIGSKNSKISAITPVIAPQSGPGDNTSMKKTKSEASELVGNGSKKTYVLSKMLKFDIDPSRKSYKREVITVHYDTVHNPNHCFHVRVEWLTATPKLIDDTINGWSRMCERYGLKLVETPWNELCEIPRLSPFHSFVDIKLALNPWEDKEFNVSDIISRHKFYYHIYLLEYSGFLLDNRASLFFKTEEELEVLYSWGKPQFKYAQYIHKTGAYIAEIRDTGDLFLAPNNRHLARVNVGNVSSQQQAPSFFLDSQKIMLEFRATCLDSSRLKEVFLKAKNSWVSRGQVDSAVLSPIQDDLTLS</sequence>
<evidence type="ECO:0000256" key="3">
    <source>
        <dbReference type="ARBA" id="ARBA00018529"/>
    </source>
</evidence>
<protein>
    <recommendedName>
        <fullName evidence="3">Vacuolar membrane-associated protein IML1</fullName>
    </recommendedName>
    <alternativeName>
        <fullName evidence="4">Vacuolar membrane-associated protein iml1</fullName>
    </alternativeName>
</protein>
<feature type="compositionally biased region" description="Basic and acidic residues" evidence="5">
    <location>
        <begin position="26"/>
        <end position="39"/>
    </location>
</feature>
<evidence type="ECO:0000256" key="2">
    <source>
        <dbReference type="ARBA" id="ARBA00005643"/>
    </source>
</evidence>
<name>K0KNN0_WICCF</name>
<dbReference type="InterPro" id="IPR036390">
    <property type="entry name" value="WH_DNA-bd_sf"/>
</dbReference>
<dbReference type="PROSITE" id="PS50186">
    <property type="entry name" value="DEP"/>
    <property type="match status" value="1"/>
</dbReference>
<comment type="caution">
    <text evidence="7">The sequence shown here is derived from an EMBL/GenBank/DDBJ whole genome shotgun (WGS) entry which is preliminary data.</text>
</comment>
<feature type="region of interest" description="Disordered" evidence="5">
    <location>
        <begin position="26"/>
        <end position="53"/>
    </location>
</feature>
<dbReference type="PANTHER" id="PTHR13179:SF8">
    <property type="entry name" value="GATOR COMPLEX PROTEIN DEPDC5"/>
    <property type="match status" value="1"/>
</dbReference>
<evidence type="ECO:0000313" key="7">
    <source>
        <dbReference type="EMBL" id="CCH44601.1"/>
    </source>
</evidence>